<dbReference type="KEGG" id="als:DJ013_05275"/>
<feature type="transmembrane region" description="Helical" evidence="2">
    <location>
        <begin position="35"/>
        <end position="51"/>
    </location>
</feature>
<keyword evidence="2" id="KW-1133">Transmembrane helix</keyword>
<dbReference type="OrthoDB" id="965959at2"/>
<feature type="transmembrane region" description="Helical" evidence="2">
    <location>
        <begin position="7"/>
        <end position="29"/>
    </location>
</feature>
<evidence type="ECO:0000313" key="4">
    <source>
        <dbReference type="Proteomes" id="UP000249873"/>
    </source>
</evidence>
<dbReference type="Proteomes" id="UP000249873">
    <property type="component" value="Chromosome"/>
</dbReference>
<reference evidence="3 4" key="1">
    <citation type="submission" date="2018-05" db="EMBL/GenBank/DDBJ databases">
        <title>Complete genome sequence of Arcticibacterium luteifluviistationis SM1504T, a cytophagaceae bacterium isolated from Arctic surface seawater.</title>
        <authorList>
            <person name="Li Y."/>
            <person name="Qin Q.-L."/>
        </authorList>
    </citation>
    <scope>NUCLEOTIDE SEQUENCE [LARGE SCALE GENOMIC DNA]</scope>
    <source>
        <strain evidence="3 4">SM1504</strain>
    </source>
</reference>
<keyword evidence="4" id="KW-1185">Reference proteome</keyword>
<dbReference type="RefSeq" id="WP_111370707.1">
    <property type="nucleotide sequence ID" value="NZ_CP029480.1"/>
</dbReference>
<accession>A0A2Z4G925</accession>
<sequence>MKKYFDTFLLFGSLGLLVIWIDQFIYKGVDMKDCYFFLMFAIAGFMTYLFRRGQKKIEADKKEEETPKKSMEARLKANYGKKKKKN</sequence>
<evidence type="ECO:0000313" key="3">
    <source>
        <dbReference type="EMBL" id="AWV97605.1"/>
    </source>
</evidence>
<feature type="region of interest" description="Disordered" evidence="1">
    <location>
        <begin position="59"/>
        <end position="86"/>
    </location>
</feature>
<keyword evidence="2" id="KW-0472">Membrane</keyword>
<gene>
    <name evidence="3" type="ORF">DJ013_05275</name>
</gene>
<dbReference type="AlphaFoldDB" id="A0A2Z4G925"/>
<proteinExistence type="predicted"/>
<keyword evidence="2" id="KW-0812">Transmembrane</keyword>
<feature type="compositionally biased region" description="Basic and acidic residues" evidence="1">
    <location>
        <begin position="59"/>
        <end position="75"/>
    </location>
</feature>
<dbReference type="EMBL" id="CP029480">
    <property type="protein sequence ID" value="AWV97605.1"/>
    <property type="molecule type" value="Genomic_DNA"/>
</dbReference>
<organism evidence="3 4">
    <name type="scientific">Arcticibacterium luteifluviistationis</name>
    <dbReference type="NCBI Taxonomy" id="1784714"/>
    <lineage>
        <taxon>Bacteria</taxon>
        <taxon>Pseudomonadati</taxon>
        <taxon>Bacteroidota</taxon>
        <taxon>Cytophagia</taxon>
        <taxon>Cytophagales</taxon>
        <taxon>Leadbetterellaceae</taxon>
        <taxon>Arcticibacterium</taxon>
    </lineage>
</organism>
<protein>
    <submittedName>
        <fullName evidence="3">Uncharacterized protein</fullName>
    </submittedName>
</protein>
<evidence type="ECO:0000256" key="1">
    <source>
        <dbReference type="SAM" id="MobiDB-lite"/>
    </source>
</evidence>
<name>A0A2Z4G925_9BACT</name>
<evidence type="ECO:0000256" key="2">
    <source>
        <dbReference type="SAM" id="Phobius"/>
    </source>
</evidence>